<organism evidence="2 3">
    <name type="scientific">Hyunsoonleella flava</name>
    <dbReference type="NCBI Taxonomy" id="2527939"/>
    <lineage>
        <taxon>Bacteria</taxon>
        <taxon>Pseudomonadati</taxon>
        <taxon>Bacteroidota</taxon>
        <taxon>Flavobacteriia</taxon>
        <taxon>Flavobacteriales</taxon>
        <taxon>Flavobacteriaceae</taxon>
    </lineage>
</organism>
<proteinExistence type="predicted"/>
<dbReference type="Pfam" id="PF16153">
    <property type="entry name" value="DUF4861"/>
    <property type="match status" value="1"/>
</dbReference>
<dbReference type="EMBL" id="SIRT01000002">
    <property type="protein sequence ID" value="TBN05292.1"/>
    <property type="molecule type" value="Genomic_DNA"/>
</dbReference>
<gene>
    <name evidence="2" type="ORF">EYD45_03170</name>
</gene>
<evidence type="ECO:0000313" key="3">
    <source>
        <dbReference type="Proteomes" id="UP000291142"/>
    </source>
</evidence>
<evidence type="ECO:0000313" key="2">
    <source>
        <dbReference type="EMBL" id="TBN05292.1"/>
    </source>
</evidence>
<comment type="caution">
    <text evidence="2">The sequence shown here is derived from an EMBL/GenBank/DDBJ whole genome shotgun (WGS) entry which is preliminary data.</text>
</comment>
<feature type="chain" id="PRO_5020272331" evidence="1">
    <location>
        <begin position="22"/>
        <end position="391"/>
    </location>
</feature>
<dbReference type="InterPro" id="IPR032342">
    <property type="entry name" value="DUF4861"/>
</dbReference>
<dbReference type="PROSITE" id="PS51257">
    <property type="entry name" value="PROKAR_LIPOPROTEIN"/>
    <property type="match status" value="1"/>
</dbReference>
<keyword evidence="3" id="KW-1185">Reference proteome</keyword>
<reference evidence="2 3" key="1">
    <citation type="submission" date="2019-02" db="EMBL/GenBank/DDBJ databases">
        <title>Hyunsoonleella sp., isolated from marine sediment.</title>
        <authorList>
            <person name="Liu B.-T."/>
        </authorList>
    </citation>
    <scope>NUCLEOTIDE SEQUENCE [LARGE SCALE GENOMIC DNA]</scope>
    <source>
        <strain evidence="2 3">T58</strain>
    </source>
</reference>
<evidence type="ECO:0000256" key="1">
    <source>
        <dbReference type="SAM" id="SignalP"/>
    </source>
</evidence>
<dbReference type="AlphaFoldDB" id="A0A4Q9FII5"/>
<dbReference type="OrthoDB" id="9800230at2"/>
<feature type="signal peptide" evidence="1">
    <location>
        <begin position="1"/>
        <end position="21"/>
    </location>
</feature>
<name>A0A4Q9FII5_9FLAO</name>
<dbReference type="Proteomes" id="UP000291142">
    <property type="component" value="Unassembled WGS sequence"/>
</dbReference>
<protein>
    <submittedName>
        <fullName evidence="2">DUF4861 domain-containing protein</fullName>
    </submittedName>
</protein>
<sequence>MKLIKLFFALALGFFSFSCEHQEENITVEVSNELSLDRAFETVEISKELLGVESLNNLGIKTVSSKTFLVSQLIDSNGDGNMDVLLFQPEVKANSKALYEIAKLPDDFVPSNEKICYSRFVPERTDDYAWENNKVAFRTYGPNAQYRFENKLKEGTLSSGIDAWLKRVEYSIIDKWYKKYTEKTGTYHEDTGEGLDNFHVGTSRGVGGIAYKKDSTYYISKNFISHKTLTNGPIRTSFILDYGTWEADGTTVKESKKISLDYGNNLSKFEISIKGVDTISAGLTLHEKDGVVTSHEDETWLNYWQPHGDSELGTAIVAPSTYFIDSEKYETEAKDLSNAFSHLKVINGKTVYYAGFTWQKSGQFKNQYEWEQYLSNFAKKLNTPLNVKVIK</sequence>
<accession>A0A4Q9FII5</accession>
<dbReference type="RefSeq" id="WP_130962914.1">
    <property type="nucleotide sequence ID" value="NZ_SIRT01000002.1"/>
</dbReference>
<keyword evidence="1" id="KW-0732">Signal</keyword>